<evidence type="ECO:0000313" key="2">
    <source>
        <dbReference type="Proteomes" id="UP000199365"/>
    </source>
</evidence>
<dbReference type="InterPro" id="IPR054496">
    <property type="entry name" value="E217_GP41"/>
</dbReference>
<name>A0A1H1GX96_9BURK</name>
<reference evidence="2" key="1">
    <citation type="submission" date="2016-10" db="EMBL/GenBank/DDBJ databases">
        <authorList>
            <person name="Varghese N."/>
            <person name="Submissions S."/>
        </authorList>
    </citation>
    <scope>NUCLEOTIDE SEQUENCE [LARGE SCALE GENOMIC DNA]</scope>
    <source>
        <strain evidence="2">DUS833</strain>
    </source>
</reference>
<gene>
    <name evidence="1" type="ORF">SAMN05445850_3140</name>
</gene>
<dbReference type="Proteomes" id="UP000199365">
    <property type="component" value="Unassembled WGS sequence"/>
</dbReference>
<dbReference type="STRING" id="157910.SAMN05445850_3140"/>
<dbReference type="RefSeq" id="WP_090804467.1">
    <property type="nucleotide sequence ID" value="NZ_FNKX01000001.1"/>
</dbReference>
<organism evidence="1 2">
    <name type="scientific">Paraburkholderia tuberum</name>
    <dbReference type="NCBI Taxonomy" id="157910"/>
    <lineage>
        <taxon>Bacteria</taxon>
        <taxon>Pseudomonadati</taxon>
        <taxon>Pseudomonadota</taxon>
        <taxon>Betaproteobacteria</taxon>
        <taxon>Burkholderiales</taxon>
        <taxon>Burkholderiaceae</taxon>
        <taxon>Paraburkholderia</taxon>
    </lineage>
</organism>
<evidence type="ECO:0000313" key="1">
    <source>
        <dbReference type="EMBL" id="SDR17842.1"/>
    </source>
</evidence>
<sequence length="292" mass="31029">MTFAQRRIDVQFALAKTTFPGGSKTLGLSGHRVQAIISNNGGGMAIPSLSLRIYGMKLADMGALATRALSGIAVNGDQITVNAGNVGGFTNTVFVGTVWSAVTDFSGSPEVSFLVNAQAGFLQRIQAAPANTYPGTQDVASIIGGLAKQAGFGFEPHNVTARLSGQYLHGSVLDQIERVATASQTIAMLDQQVLHIWPNGATPNFNRTVSISADTGMIGYPTFTPTGIEVACEWRPELMFGQKVNVQSMVPMASGDWVVQRSDHNLSTITPDGPWFSHLNLCPEGFLSVRQN</sequence>
<proteinExistence type="predicted"/>
<accession>A0A1H1GX96</accession>
<dbReference type="AlphaFoldDB" id="A0A1H1GX96"/>
<protein>
    <submittedName>
        <fullName evidence="1">Uncharacterized protein</fullName>
    </submittedName>
</protein>
<keyword evidence="2" id="KW-1185">Reference proteome</keyword>
<dbReference type="EMBL" id="FNKX01000001">
    <property type="protein sequence ID" value="SDR17842.1"/>
    <property type="molecule type" value="Genomic_DNA"/>
</dbReference>
<dbReference type="Pfam" id="PF22759">
    <property type="entry name" value="E217_GP41"/>
    <property type="match status" value="1"/>
</dbReference>